<dbReference type="FunFam" id="1.20.1540.10:FF:000004">
    <property type="entry name" value="Transmembrane protein 115"/>
    <property type="match status" value="1"/>
</dbReference>
<accession>A0A6G1FT27</accession>
<dbReference type="Gene3D" id="1.20.1540.10">
    <property type="entry name" value="Rhomboid-like"/>
    <property type="match status" value="1"/>
</dbReference>
<name>A0A6G1FT27_9PEZI</name>
<evidence type="ECO:0000313" key="7">
    <source>
        <dbReference type="EMBL" id="KAF1808829.1"/>
    </source>
</evidence>
<dbReference type="RefSeq" id="XP_033530460.1">
    <property type="nucleotide sequence ID" value="XM_033676768.1"/>
</dbReference>
<organism evidence="7">
    <name type="scientific">Eremomyces bilateralis CBS 781.70</name>
    <dbReference type="NCBI Taxonomy" id="1392243"/>
    <lineage>
        <taxon>Eukaryota</taxon>
        <taxon>Fungi</taxon>
        <taxon>Dikarya</taxon>
        <taxon>Ascomycota</taxon>
        <taxon>Pezizomycotina</taxon>
        <taxon>Dothideomycetes</taxon>
        <taxon>Dothideomycetes incertae sedis</taxon>
        <taxon>Eremomycetales</taxon>
        <taxon>Eremomycetaceae</taxon>
        <taxon>Eremomyces</taxon>
    </lineage>
</organism>
<feature type="signal peptide" evidence="6">
    <location>
        <begin position="1"/>
        <end position="27"/>
    </location>
</feature>
<dbReference type="GO" id="GO:0016020">
    <property type="term" value="C:membrane"/>
    <property type="evidence" value="ECO:0007669"/>
    <property type="project" value="UniProtKB-SubCell"/>
</dbReference>
<evidence type="ECO:0000256" key="3">
    <source>
        <dbReference type="ARBA" id="ARBA00022989"/>
    </source>
</evidence>
<dbReference type="GeneID" id="54417338"/>
<proteinExistence type="predicted"/>
<keyword evidence="2 5" id="KW-0812">Transmembrane</keyword>
<keyword evidence="4 5" id="KW-0472">Membrane</keyword>
<evidence type="ECO:0000256" key="5">
    <source>
        <dbReference type="SAM" id="Phobius"/>
    </source>
</evidence>
<keyword evidence="6" id="KW-0732">Signal</keyword>
<dbReference type="Pfam" id="PF08551">
    <property type="entry name" value="DUF1751"/>
    <property type="match status" value="1"/>
</dbReference>
<evidence type="ECO:0000256" key="2">
    <source>
        <dbReference type="ARBA" id="ARBA00022692"/>
    </source>
</evidence>
<dbReference type="SUPFAM" id="SSF144091">
    <property type="entry name" value="Rhomboid-like"/>
    <property type="match status" value="1"/>
</dbReference>
<evidence type="ECO:0000313" key="9">
    <source>
        <dbReference type="RefSeq" id="XP_033530460.1"/>
    </source>
</evidence>
<keyword evidence="3 5" id="KW-1133">Transmembrane helix</keyword>
<feature type="chain" id="PRO_5044631570" evidence="6">
    <location>
        <begin position="28"/>
        <end position="370"/>
    </location>
</feature>
<sequence>MPRINIPPLTRLFLAVLTLLTILNAIARPLYTLERTGFSTNTPGGAPYLCIVPGVSIVYPWTAATSALVEQNLFGLLIAGMMLFFGGRYLERAWGGKEFVKFMLFAGMLPNIGVWIGSVVWYMLTKDVDALTTTISGTAALQAAFLVAFKQLVPEHTVSLFRSLLRIRVKHFPALYLLLSLLSSLVFLHLSTFFLSLLGFLVAWTYLRFFRLSPSLAATATGDLSTIKGDPSDTFSFASFFPDAVQPPIAAVADPLYELLVSVRVCAPFSAEDIEMGNEQAQARADGGLPGLMNPNGVGRAGMGARREEAERRRALALKALDQRLNAAVAGQAAGVGGGAGRVPQNVTPVVSESVGGGAAVAEKVAAAES</sequence>
<dbReference type="InterPro" id="IPR035952">
    <property type="entry name" value="Rhomboid-like_sf"/>
</dbReference>
<feature type="transmembrane region" description="Helical" evidence="5">
    <location>
        <begin position="102"/>
        <end position="124"/>
    </location>
</feature>
<feature type="transmembrane region" description="Helical" evidence="5">
    <location>
        <begin position="174"/>
        <end position="207"/>
    </location>
</feature>
<dbReference type="Proteomes" id="UP000504638">
    <property type="component" value="Unplaced"/>
</dbReference>
<evidence type="ECO:0000256" key="4">
    <source>
        <dbReference type="ARBA" id="ARBA00023136"/>
    </source>
</evidence>
<feature type="transmembrane region" description="Helical" evidence="5">
    <location>
        <begin position="73"/>
        <end position="90"/>
    </location>
</feature>
<evidence type="ECO:0000313" key="8">
    <source>
        <dbReference type="Proteomes" id="UP000504638"/>
    </source>
</evidence>
<dbReference type="GO" id="GO:0006890">
    <property type="term" value="P:retrograde vesicle-mediated transport, Golgi to endoplasmic reticulum"/>
    <property type="evidence" value="ECO:0007669"/>
    <property type="project" value="InterPro"/>
</dbReference>
<gene>
    <name evidence="7 9" type="ORF">P152DRAFT_404565</name>
</gene>
<dbReference type="InterPro" id="IPR013861">
    <property type="entry name" value="TMEM115/Pdh1/Rbl19"/>
</dbReference>
<dbReference type="PANTHER" id="PTHR13377:SF3">
    <property type="entry name" value="TRANSMEMBRANE PROTEIN 115"/>
    <property type="match status" value="1"/>
</dbReference>
<reference evidence="7 9" key="1">
    <citation type="submission" date="2020-01" db="EMBL/GenBank/DDBJ databases">
        <authorList>
            <consortium name="DOE Joint Genome Institute"/>
            <person name="Haridas S."/>
            <person name="Albert R."/>
            <person name="Binder M."/>
            <person name="Bloem J."/>
            <person name="Labutti K."/>
            <person name="Salamov A."/>
            <person name="Andreopoulos B."/>
            <person name="Baker S.E."/>
            <person name="Barry K."/>
            <person name="Bills G."/>
            <person name="Bluhm B.H."/>
            <person name="Cannon C."/>
            <person name="Castanera R."/>
            <person name="Culley D.E."/>
            <person name="Daum C."/>
            <person name="Ezra D."/>
            <person name="Gonzalez J.B."/>
            <person name="Henrissat B."/>
            <person name="Kuo A."/>
            <person name="Liang C."/>
            <person name="Lipzen A."/>
            <person name="Lutzoni F."/>
            <person name="Magnuson J."/>
            <person name="Mondo S."/>
            <person name="Nolan M."/>
            <person name="Ohm R."/>
            <person name="Pangilinan J."/>
            <person name="Park H.-J."/>
            <person name="Ramirez L."/>
            <person name="Alfaro M."/>
            <person name="Sun H."/>
            <person name="Tritt A."/>
            <person name="Yoshinaga Y."/>
            <person name="Zwiers L.-H."/>
            <person name="Turgeon B.G."/>
            <person name="Goodwin S.B."/>
            <person name="Spatafora J.W."/>
            <person name="Crous P.W."/>
            <person name="Grigoriev I.V."/>
        </authorList>
    </citation>
    <scope>NUCLEOTIDE SEQUENCE</scope>
    <source>
        <strain evidence="7 9">CBS 781.70</strain>
    </source>
</reference>
<dbReference type="PANTHER" id="PTHR13377">
    <property type="entry name" value="PLACENTAL PROTEIN 6"/>
    <property type="match status" value="1"/>
</dbReference>
<evidence type="ECO:0000256" key="6">
    <source>
        <dbReference type="SAM" id="SignalP"/>
    </source>
</evidence>
<dbReference type="SMART" id="SM01160">
    <property type="entry name" value="DUF1751"/>
    <property type="match status" value="1"/>
</dbReference>
<dbReference type="AlphaFoldDB" id="A0A6G1FT27"/>
<keyword evidence="8" id="KW-1185">Reference proteome</keyword>
<dbReference type="EMBL" id="ML975178">
    <property type="protein sequence ID" value="KAF1808829.1"/>
    <property type="molecule type" value="Genomic_DNA"/>
</dbReference>
<reference evidence="9" key="3">
    <citation type="submission" date="2025-04" db="UniProtKB">
        <authorList>
            <consortium name="RefSeq"/>
        </authorList>
    </citation>
    <scope>IDENTIFICATION</scope>
    <source>
        <strain evidence="9">CBS 781.70</strain>
    </source>
</reference>
<protein>
    <submittedName>
        <fullName evidence="7 9">DUF1751-domain-containing protein</fullName>
    </submittedName>
</protein>
<comment type="subcellular location">
    <subcellularLocation>
        <location evidence="1">Membrane</location>
        <topology evidence="1">Multi-pass membrane protein</topology>
    </subcellularLocation>
</comment>
<dbReference type="OrthoDB" id="73612at2759"/>
<evidence type="ECO:0000256" key="1">
    <source>
        <dbReference type="ARBA" id="ARBA00004141"/>
    </source>
</evidence>
<dbReference type="GO" id="GO:0005794">
    <property type="term" value="C:Golgi apparatus"/>
    <property type="evidence" value="ECO:0007669"/>
    <property type="project" value="TreeGrafter"/>
</dbReference>
<reference evidence="9" key="2">
    <citation type="submission" date="2020-04" db="EMBL/GenBank/DDBJ databases">
        <authorList>
            <consortium name="NCBI Genome Project"/>
        </authorList>
    </citation>
    <scope>NUCLEOTIDE SEQUENCE</scope>
    <source>
        <strain evidence="9">CBS 781.70</strain>
    </source>
</reference>